<dbReference type="GO" id="GO:0046872">
    <property type="term" value="F:metal ion binding"/>
    <property type="evidence" value="ECO:0007669"/>
    <property type="project" value="UniProtKB-KW"/>
</dbReference>
<proteinExistence type="inferred from homology"/>
<dbReference type="FunFam" id="3.40.30.10:FF:000013">
    <property type="entry name" value="Blast:Protein SCO1 homolog, mitochondrial"/>
    <property type="match status" value="1"/>
</dbReference>
<dbReference type="Gene3D" id="3.40.30.10">
    <property type="entry name" value="Glutaredoxin"/>
    <property type="match status" value="1"/>
</dbReference>
<feature type="disulfide bond" description="Redox-active" evidence="4">
    <location>
        <begin position="72"/>
        <end position="76"/>
    </location>
</feature>
<dbReference type="PANTHER" id="PTHR12151:SF25">
    <property type="entry name" value="LINALOOL DEHYDRATASE_ISOMERASE DOMAIN-CONTAINING PROTEIN"/>
    <property type="match status" value="1"/>
</dbReference>
<evidence type="ECO:0000256" key="4">
    <source>
        <dbReference type="PIRSR" id="PIRSR603782-2"/>
    </source>
</evidence>
<feature type="chain" id="PRO_5040122507" evidence="5">
    <location>
        <begin position="25"/>
        <end position="205"/>
    </location>
</feature>
<gene>
    <name evidence="7" type="ORF">K3X48_14210</name>
</gene>
<dbReference type="PROSITE" id="PS51352">
    <property type="entry name" value="THIOREDOXIN_2"/>
    <property type="match status" value="1"/>
</dbReference>
<protein>
    <submittedName>
        <fullName evidence="7">SCO family protein</fullName>
    </submittedName>
</protein>
<evidence type="ECO:0000313" key="8">
    <source>
        <dbReference type="Proteomes" id="UP001057991"/>
    </source>
</evidence>
<dbReference type="InterPro" id="IPR013766">
    <property type="entry name" value="Thioredoxin_domain"/>
</dbReference>
<dbReference type="Pfam" id="PF02630">
    <property type="entry name" value="SCO1-SenC"/>
    <property type="match status" value="1"/>
</dbReference>
<feature type="binding site" evidence="3">
    <location>
        <position position="72"/>
    </location>
    <ligand>
        <name>Cu cation</name>
        <dbReference type="ChEBI" id="CHEBI:23378"/>
    </ligand>
</feature>
<keyword evidence="2 3" id="KW-0186">Copper</keyword>
<dbReference type="PANTHER" id="PTHR12151">
    <property type="entry name" value="ELECTRON TRANSPORT PROTIN SCO1/SENC FAMILY MEMBER"/>
    <property type="match status" value="1"/>
</dbReference>
<feature type="signal peptide" evidence="5">
    <location>
        <begin position="1"/>
        <end position="24"/>
    </location>
</feature>
<comment type="similarity">
    <text evidence="1">Belongs to the SCO1/2 family.</text>
</comment>
<dbReference type="GeneID" id="75104503"/>
<keyword evidence="4" id="KW-1015">Disulfide bond</keyword>
<accession>A0A9Q9H841</accession>
<keyword evidence="5" id="KW-0732">Signal</keyword>
<organism evidence="7 8">
    <name type="scientific">Aliiroseovarius crassostreae</name>
    <dbReference type="NCBI Taxonomy" id="154981"/>
    <lineage>
        <taxon>Bacteria</taxon>
        <taxon>Pseudomonadati</taxon>
        <taxon>Pseudomonadota</taxon>
        <taxon>Alphaproteobacteria</taxon>
        <taxon>Rhodobacterales</taxon>
        <taxon>Paracoccaceae</taxon>
        <taxon>Aliiroseovarius</taxon>
    </lineage>
</organism>
<evidence type="ECO:0000256" key="3">
    <source>
        <dbReference type="PIRSR" id="PIRSR603782-1"/>
    </source>
</evidence>
<sequence>MQNRRSFLITTSLASLGLSLPALADTNLPADTTQDDQPVRRRYLMEDTYGNIVKDEDLQGKFVMIYFGYMSCPDVCPTSLSTIANVMEKLSPEDIDGLAVLFVTVDPKRDTPEKLREYLAFFDERIIGLRGPKAYTDHMVKAFNARYEFYVPDPEHPEDYGVDHTASIAFVAPDGSLIKRFPHGMHEEKIQAYIEAAMRSAREMQ</sequence>
<dbReference type="InterPro" id="IPR036249">
    <property type="entry name" value="Thioredoxin-like_sf"/>
</dbReference>
<reference evidence="7" key="1">
    <citation type="submission" date="2021-08" db="EMBL/GenBank/DDBJ databases">
        <authorList>
            <person name="Nwanade C."/>
            <person name="Wang M."/>
            <person name="Masoudi A."/>
            <person name="Yu Z."/>
            <person name="Liu J."/>
        </authorList>
    </citation>
    <scope>NUCLEOTIDE SEQUENCE</scope>
    <source>
        <strain evidence="7">S056</strain>
    </source>
</reference>
<evidence type="ECO:0000256" key="1">
    <source>
        <dbReference type="ARBA" id="ARBA00010996"/>
    </source>
</evidence>
<keyword evidence="3" id="KW-0479">Metal-binding</keyword>
<dbReference type="CDD" id="cd02968">
    <property type="entry name" value="SCO"/>
    <property type="match status" value="1"/>
</dbReference>
<dbReference type="Proteomes" id="UP001057991">
    <property type="component" value="Chromosome"/>
</dbReference>
<evidence type="ECO:0000256" key="2">
    <source>
        <dbReference type="ARBA" id="ARBA00023008"/>
    </source>
</evidence>
<feature type="binding site" evidence="3">
    <location>
        <position position="76"/>
    </location>
    <ligand>
        <name>Cu cation</name>
        <dbReference type="ChEBI" id="CHEBI:23378"/>
    </ligand>
</feature>
<evidence type="ECO:0000313" key="7">
    <source>
        <dbReference type="EMBL" id="UWP95304.1"/>
    </source>
</evidence>
<feature type="domain" description="Thioredoxin" evidence="6">
    <location>
        <begin position="14"/>
        <end position="199"/>
    </location>
</feature>
<name>A0A9Q9H841_9RHOB</name>
<dbReference type="EMBL" id="CP080776">
    <property type="protein sequence ID" value="UWP95304.1"/>
    <property type="molecule type" value="Genomic_DNA"/>
</dbReference>
<dbReference type="RefSeq" id="WP_259785450.1">
    <property type="nucleotide sequence ID" value="NZ_CP080772.1"/>
</dbReference>
<dbReference type="AlphaFoldDB" id="A0A9Q9H841"/>
<dbReference type="InterPro" id="IPR003782">
    <property type="entry name" value="SCO1/SenC"/>
</dbReference>
<dbReference type="PROSITE" id="PS51318">
    <property type="entry name" value="TAT"/>
    <property type="match status" value="1"/>
</dbReference>
<evidence type="ECO:0000259" key="6">
    <source>
        <dbReference type="PROSITE" id="PS51352"/>
    </source>
</evidence>
<feature type="binding site" evidence="3">
    <location>
        <position position="164"/>
    </location>
    <ligand>
        <name>Cu cation</name>
        <dbReference type="ChEBI" id="CHEBI:23378"/>
    </ligand>
</feature>
<evidence type="ECO:0000256" key="5">
    <source>
        <dbReference type="SAM" id="SignalP"/>
    </source>
</evidence>
<dbReference type="InterPro" id="IPR006311">
    <property type="entry name" value="TAT_signal"/>
</dbReference>
<dbReference type="SUPFAM" id="SSF52833">
    <property type="entry name" value="Thioredoxin-like"/>
    <property type="match status" value="1"/>
</dbReference>